<feature type="domain" description="FLZ-type" evidence="8">
    <location>
        <begin position="77"/>
        <end position="121"/>
    </location>
</feature>
<dbReference type="STRING" id="22663.A0A218WNJ8"/>
<dbReference type="GO" id="GO:0005737">
    <property type="term" value="C:cytoplasm"/>
    <property type="evidence" value="ECO:0007669"/>
    <property type="project" value="UniProtKB-SubCell"/>
</dbReference>
<evidence type="ECO:0000256" key="4">
    <source>
        <dbReference type="ARBA" id="ARBA00022723"/>
    </source>
</evidence>
<evidence type="ECO:0000313" key="10">
    <source>
        <dbReference type="EMBL" id="PKI46330.1"/>
    </source>
</evidence>
<feature type="compositionally biased region" description="Basic residues" evidence="7">
    <location>
        <begin position="11"/>
        <end position="22"/>
    </location>
</feature>
<dbReference type="InterPro" id="IPR007650">
    <property type="entry name" value="Zf-FLZ_dom"/>
</dbReference>
<feature type="compositionally biased region" description="Basic residues" evidence="7">
    <location>
        <begin position="150"/>
        <end position="160"/>
    </location>
</feature>
<dbReference type="EMBL" id="MTKT01003794">
    <property type="protein sequence ID" value="OWM74059.1"/>
    <property type="molecule type" value="Genomic_DNA"/>
</dbReference>
<comment type="subcellular location">
    <subcellularLocation>
        <location evidence="1">Cytoplasm</location>
    </subcellularLocation>
</comment>
<dbReference type="AlphaFoldDB" id="A0A218WNJ8"/>
<organism evidence="9 11">
    <name type="scientific">Punica granatum</name>
    <name type="common">Pomegranate</name>
    <dbReference type="NCBI Taxonomy" id="22663"/>
    <lineage>
        <taxon>Eukaryota</taxon>
        <taxon>Viridiplantae</taxon>
        <taxon>Streptophyta</taxon>
        <taxon>Embryophyta</taxon>
        <taxon>Tracheophyta</taxon>
        <taxon>Spermatophyta</taxon>
        <taxon>Magnoliopsida</taxon>
        <taxon>eudicotyledons</taxon>
        <taxon>Gunneridae</taxon>
        <taxon>Pentapetalae</taxon>
        <taxon>rosids</taxon>
        <taxon>malvids</taxon>
        <taxon>Myrtales</taxon>
        <taxon>Lythraceae</taxon>
        <taxon>Punica</taxon>
    </lineage>
</organism>
<comment type="similarity">
    <text evidence="2">Belongs to the FLZ family.</text>
</comment>
<evidence type="ECO:0000256" key="2">
    <source>
        <dbReference type="ARBA" id="ARBA00009374"/>
    </source>
</evidence>
<evidence type="ECO:0000313" key="11">
    <source>
        <dbReference type="Proteomes" id="UP000197138"/>
    </source>
</evidence>
<dbReference type="PROSITE" id="PS51795">
    <property type="entry name" value="ZF_FLZ"/>
    <property type="match status" value="1"/>
</dbReference>
<feature type="zinc finger region" description="FLZ-type" evidence="6">
    <location>
        <begin position="77"/>
        <end position="121"/>
    </location>
</feature>
<dbReference type="GO" id="GO:0008270">
    <property type="term" value="F:zinc ion binding"/>
    <property type="evidence" value="ECO:0007669"/>
    <property type="project" value="UniProtKB-KW"/>
</dbReference>
<reference evidence="10 12" key="3">
    <citation type="submission" date="2017-11" db="EMBL/GenBank/DDBJ databases">
        <title>De-novo sequencing of pomegranate (Punica granatum L.) genome.</title>
        <authorList>
            <person name="Akparov Z."/>
            <person name="Amiraslanov A."/>
            <person name="Hajiyeva S."/>
            <person name="Abbasov M."/>
            <person name="Kaur K."/>
            <person name="Hamwieh A."/>
            <person name="Solovyev V."/>
            <person name="Salamov A."/>
            <person name="Braich B."/>
            <person name="Kosarev P."/>
            <person name="Mahmoud A."/>
            <person name="Hajiyev E."/>
            <person name="Babayeva S."/>
            <person name="Izzatullayeva V."/>
            <person name="Mammadov A."/>
            <person name="Mammadov A."/>
            <person name="Sharifova S."/>
            <person name="Ojaghi J."/>
            <person name="Eynullazada K."/>
            <person name="Bayramov B."/>
            <person name="Abdulazimova A."/>
            <person name="Shahmuradov I."/>
        </authorList>
    </citation>
    <scope>NUCLEOTIDE SEQUENCE [LARGE SCALE GENOMIC DNA]</scope>
    <source>
        <strain evidence="10">AG2017</strain>
        <strain evidence="12">cv. AG2017</strain>
        <tissue evidence="10">Leaf</tissue>
    </source>
</reference>
<keyword evidence="12" id="KW-1185">Reference proteome</keyword>
<keyword evidence="5" id="KW-0863">Zinc-finger</keyword>
<evidence type="ECO:0000256" key="3">
    <source>
        <dbReference type="ARBA" id="ARBA00022490"/>
    </source>
</evidence>
<proteinExistence type="inferred from homology"/>
<feature type="region of interest" description="Disordered" evidence="7">
    <location>
        <begin position="133"/>
        <end position="166"/>
    </location>
</feature>
<dbReference type="EMBL" id="PGOL01002641">
    <property type="protein sequence ID" value="PKI46330.1"/>
    <property type="molecule type" value="Genomic_DNA"/>
</dbReference>
<name>A0A218WNJ8_PUNGR</name>
<evidence type="ECO:0000313" key="9">
    <source>
        <dbReference type="EMBL" id="OWM74059.1"/>
    </source>
</evidence>
<keyword evidence="4" id="KW-0479">Metal-binding</keyword>
<keyword evidence="3" id="KW-0963">Cytoplasm</keyword>
<evidence type="ECO:0000256" key="7">
    <source>
        <dbReference type="SAM" id="MobiDB-lite"/>
    </source>
</evidence>
<evidence type="ECO:0000256" key="5">
    <source>
        <dbReference type="ARBA" id="ARBA00022771"/>
    </source>
</evidence>
<sequence length="166" mass="18118">MVGLSVVLEGHHHHPHPHHKTSGGHFSKTTKPDTSNSHPQVINKTSMSAMAIHSTKLSPRSSSSSSSPSQPSFPAPAFLEKCFLCKIKLLPGKDIYMYKGDRAFCSVECRCRQIFMDEEETLKKENCSMAAIKPAAASSTSSSPSSPASSRHRRPARNHRPGGFAY</sequence>
<reference evidence="11" key="1">
    <citation type="journal article" date="2017" name="Plant J.">
        <title>The pomegranate (Punica granatum L.) genome and the genomics of punicalagin biosynthesis.</title>
        <authorList>
            <person name="Qin G."/>
            <person name="Xu C."/>
            <person name="Ming R."/>
            <person name="Tang H."/>
            <person name="Guyot R."/>
            <person name="Kramer E.M."/>
            <person name="Hu Y."/>
            <person name="Yi X."/>
            <person name="Qi Y."/>
            <person name="Xu X."/>
            <person name="Gao Z."/>
            <person name="Pan H."/>
            <person name="Jian J."/>
            <person name="Tian Y."/>
            <person name="Yue Z."/>
            <person name="Xu Y."/>
        </authorList>
    </citation>
    <scope>NUCLEOTIDE SEQUENCE [LARGE SCALE GENOMIC DNA]</scope>
    <source>
        <strain evidence="11">cv. Dabenzi</strain>
    </source>
</reference>
<dbReference type="OrthoDB" id="1926521at2759"/>
<evidence type="ECO:0000313" key="12">
    <source>
        <dbReference type="Proteomes" id="UP000233551"/>
    </source>
</evidence>
<dbReference type="Proteomes" id="UP000197138">
    <property type="component" value="Unassembled WGS sequence"/>
</dbReference>
<feature type="region of interest" description="Disordered" evidence="7">
    <location>
        <begin position="9"/>
        <end position="41"/>
    </location>
</feature>
<accession>A0A218WNJ8</accession>
<evidence type="ECO:0000256" key="6">
    <source>
        <dbReference type="PROSITE-ProRule" id="PRU01131"/>
    </source>
</evidence>
<evidence type="ECO:0000256" key="1">
    <source>
        <dbReference type="ARBA" id="ARBA00004496"/>
    </source>
</evidence>
<dbReference type="Proteomes" id="UP000233551">
    <property type="component" value="Unassembled WGS sequence"/>
</dbReference>
<keyword evidence="5" id="KW-0862">Zinc</keyword>
<dbReference type="Pfam" id="PF04570">
    <property type="entry name" value="zf-FLZ"/>
    <property type="match status" value="1"/>
</dbReference>
<reference evidence="9" key="2">
    <citation type="submission" date="2017-06" db="EMBL/GenBank/DDBJ databases">
        <title>The pomegranate genome and the genomics of punicalagin biosynthesis.</title>
        <authorList>
            <person name="Xu C."/>
        </authorList>
    </citation>
    <scope>NUCLEOTIDE SEQUENCE [LARGE SCALE GENOMIC DNA]</scope>
    <source>
        <tissue evidence="9">Fresh leaf</tissue>
    </source>
</reference>
<dbReference type="PANTHER" id="PTHR33059">
    <property type="entry name" value="FCS-LIKE ZINC FINGER 5"/>
    <property type="match status" value="1"/>
</dbReference>
<dbReference type="PANTHER" id="PTHR33059:SF84">
    <property type="entry name" value="FCS-LIKE ZINC FINGER 15"/>
    <property type="match status" value="1"/>
</dbReference>
<dbReference type="GeneID" id="116208852"/>
<feature type="compositionally biased region" description="Polar residues" evidence="7">
    <location>
        <begin position="27"/>
        <end position="41"/>
    </location>
</feature>
<feature type="compositionally biased region" description="Low complexity" evidence="7">
    <location>
        <begin position="134"/>
        <end position="149"/>
    </location>
</feature>
<protein>
    <recommendedName>
        <fullName evidence="8">FLZ-type domain-containing protein</fullName>
    </recommendedName>
</protein>
<evidence type="ECO:0000259" key="8">
    <source>
        <dbReference type="PROSITE" id="PS51795"/>
    </source>
</evidence>
<comment type="caution">
    <text evidence="9">The sequence shown here is derived from an EMBL/GenBank/DDBJ whole genome shotgun (WGS) entry which is preliminary data.</text>
</comment>
<gene>
    <name evidence="9" type="ORF">CDL15_Pgr008370</name>
    <name evidence="10" type="ORF">CRG98_033273</name>
</gene>